<dbReference type="AlphaFoldDB" id="A0A433QA15"/>
<evidence type="ECO:0000313" key="4">
    <source>
        <dbReference type="Proteomes" id="UP000274822"/>
    </source>
</evidence>
<accession>A0A433QA15</accession>
<keyword evidence="2" id="KW-0812">Transmembrane</keyword>
<feature type="compositionally biased region" description="Basic and acidic residues" evidence="1">
    <location>
        <begin position="35"/>
        <end position="49"/>
    </location>
</feature>
<organism evidence="3 4">
    <name type="scientific">Jimgerdemannia flammicorona</name>
    <dbReference type="NCBI Taxonomy" id="994334"/>
    <lineage>
        <taxon>Eukaryota</taxon>
        <taxon>Fungi</taxon>
        <taxon>Fungi incertae sedis</taxon>
        <taxon>Mucoromycota</taxon>
        <taxon>Mucoromycotina</taxon>
        <taxon>Endogonomycetes</taxon>
        <taxon>Endogonales</taxon>
        <taxon>Endogonaceae</taxon>
        <taxon>Jimgerdemannia</taxon>
    </lineage>
</organism>
<dbReference type="Proteomes" id="UP000274822">
    <property type="component" value="Unassembled WGS sequence"/>
</dbReference>
<feature type="compositionally biased region" description="Polar residues" evidence="1">
    <location>
        <begin position="50"/>
        <end position="59"/>
    </location>
</feature>
<proteinExistence type="predicted"/>
<sequence length="102" mass="11386">MESLKPKTISEIQNGARGTLRRSFSAFAEYSRKMQTEGSKDVSESENAKSEISNAKDSFPKSTGRTCWIPSKNRWIRLLIPFLVFFPPLVSILPSSSSICPS</sequence>
<keyword evidence="2" id="KW-1133">Transmembrane helix</keyword>
<evidence type="ECO:0000313" key="3">
    <source>
        <dbReference type="EMBL" id="RUS26623.1"/>
    </source>
</evidence>
<feature type="region of interest" description="Disordered" evidence="1">
    <location>
        <begin position="35"/>
        <end position="59"/>
    </location>
</feature>
<evidence type="ECO:0000256" key="2">
    <source>
        <dbReference type="SAM" id="Phobius"/>
    </source>
</evidence>
<dbReference type="EMBL" id="RBNJ01010023">
    <property type="protein sequence ID" value="RUS26623.1"/>
    <property type="molecule type" value="Genomic_DNA"/>
</dbReference>
<feature type="transmembrane region" description="Helical" evidence="2">
    <location>
        <begin position="75"/>
        <end position="93"/>
    </location>
</feature>
<reference evidence="3 4" key="1">
    <citation type="journal article" date="2018" name="New Phytol.">
        <title>Phylogenomics of Endogonaceae and evolution of mycorrhizas within Mucoromycota.</title>
        <authorList>
            <person name="Chang Y."/>
            <person name="Desiro A."/>
            <person name="Na H."/>
            <person name="Sandor L."/>
            <person name="Lipzen A."/>
            <person name="Clum A."/>
            <person name="Barry K."/>
            <person name="Grigoriev I.V."/>
            <person name="Martin F.M."/>
            <person name="Stajich J.E."/>
            <person name="Smith M.E."/>
            <person name="Bonito G."/>
            <person name="Spatafora J.W."/>
        </authorList>
    </citation>
    <scope>NUCLEOTIDE SEQUENCE [LARGE SCALE GENOMIC DNA]</scope>
    <source>
        <strain evidence="3 4">AD002</strain>
    </source>
</reference>
<keyword evidence="4" id="KW-1185">Reference proteome</keyword>
<evidence type="ECO:0000256" key="1">
    <source>
        <dbReference type="SAM" id="MobiDB-lite"/>
    </source>
</evidence>
<keyword evidence="2" id="KW-0472">Membrane</keyword>
<comment type="caution">
    <text evidence="3">The sequence shown here is derived from an EMBL/GenBank/DDBJ whole genome shotgun (WGS) entry which is preliminary data.</text>
</comment>
<protein>
    <submittedName>
        <fullName evidence="3">Uncharacterized protein</fullName>
    </submittedName>
</protein>
<name>A0A433QA15_9FUNG</name>
<gene>
    <name evidence="3" type="ORF">BC938DRAFT_470515</name>
</gene>